<dbReference type="Pfam" id="PF22976">
    <property type="entry name" value="RRM_10"/>
    <property type="match status" value="1"/>
</dbReference>
<dbReference type="AlphaFoldDB" id="A0AAV0VLU1"/>
<feature type="compositionally biased region" description="Basic and acidic residues" evidence="3">
    <location>
        <begin position="365"/>
        <end position="386"/>
    </location>
</feature>
<dbReference type="Proteomes" id="UP001160148">
    <property type="component" value="Unassembled WGS sequence"/>
</dbReference>
<evidence type="ECO:0000256" key="2">
    <source>
        <dbReference type="PROSITE-ProRule" id="PRU00176"/>
    </source>
</evidence>
<evidence type="ECO:0000313" key="6">
    <source>
        <dbReference type="Proteomes" id="UP001160148"/>
    </source>
</evidence>
<proteinExistence type="predicted"/>
<dbReference type="InterPro" id="IPR035979">
    <property type="entry name" value="RBD_domain_sf"/>
</dbReference>
<evidence type="ECO:0000256" key="1">
    <source>
        <dbReference type="ARBA" id="ARBA00022884"/>
    </source>
</evidence>
<name>A0AAV0VLU1_9HEMI</name>
<dbReference type="EMBL" id="CARXXK010000001">
    <property type="protein sequence ID" value="CAI6343892.1"/>
    <property type="molecule type" value="Genomic_DNA"/>
</dbReference>
<feature type="region of interest" description="Disordered" evidence="3">
    <location>
        <begin position="363"/>
        <end position="404"/>
    </location>
</feature>
<keyword evidence="1 2" id="KW-0694">RNA-binding</keyword>
<dbReference type="InterPro" id="IPR012677">
    <property type="entry name" value="Nucleotide-bd_a/b_plait_sf"/>
</dbReference>
<dbReference type="InterPro" id="IPR055204">
    <property type="entry name" value="HNRNPL_RRM"/>
</dbReference>
<dbReference type="PROSITE" id="PS50102">
    <property type="entry name" value="RRM"/>
    <property type="match status" value="1"/>
</dbReference>
<sequence length="494" mass="54137">MDNDNSISLYCGNRCGSGRLMFRTELQGCGCRQVNSWESNAHDLNCRENTGGPSRVATANNRGHPRSVGASGDSDPAPVESRPSAPEPSKVLLVHGLDRVPVNCDRVFNLFCLYGNVTTVKILRDDKVLVELEDAEAARRCVSNLHMLQLDDEVHMKVKYSKHNFIHDQVNFNKLADGTPAQKVYLSSTLNRFIPNVSSPDKRRIAAPSKILHFFNAPTDVCGIAVHRAVSDALCRTDAIRSITILPKKPKAKCSTGLIELKSMALAARTVLLSNHMTIESTVSRFPFLTKLCFSKWSEIEEKAGDLATLRFCSVPRTPWLLHKSEHGVPTTEFPISCTTVVNGCGGGDCAWTLWVLNGAQKQWPHQERERKEQEPETERDEEREQQMAPPPAEESEESESAVGTDAEIVHDQPHTCTSAPMDRREPIVADDDDSVVVDLIGMLRNCLCDISNDRGDVLCGAAAMRTEHDNADVVTAAAAAADVASQTGPLGDA</sequence>
<feature type="region of interest" description="Disordered" evidence="3">
    <location>
        <begin position="43"/>
        <end position="87"/>
    </location>
</feature>
<evidence type="ECO:0000256" key="3">
    <source>
        <dbReference type="SAM" id="MobiDB-lite"/>
    </source>
</evidence>
<organism evidence="5 6">
    <name type="scientific">Macrosiphum euphorbiae</name>
    <name type="common">potato aphid</name>
    <dbReference type="NCBI Taxonomy" id="13131"/>
    <lineage>
        <taxon>Eukaryota</taxon>
        <taxon>Metazoa</taxon>
        <taxon>Ecdysozoa</taxon>
        <taxon>Arthropoda</taxon>
        <taxon>Hexapoda</taxon>
        <taxon>Insecta</taxon>
        <taxon>Pterygota</taxon>
        <taxon>Neoptera</taxon>
        <taxon>Paraneoptera</taxon>
        <taxon>Hemiptera</taxon>
        <taxon>Sternorrhyncha</taxon>
        <taxon>Aphidomorpha</taxon>
        <taxon>Aphidoidea</taxon>
        <taxon>Aphididae</taxon>
        <taxon>Macrosiphini</taxon>
        <taxon>Macrosiphum</taxon>
    </lineage>
</organism>
<dbReference type="InterPro" id="IPR000504">
    <property type="entry name" value="RRM_dom"/>
</dbReference>
<protein>
    <recommendedName>
        <fullName evidence="4">RRM domain-containing protein</fullName>
    </recommendedName>
</protein>
<evidence type="ECO:0000259" key="4">
    <source>
        <dbReference type="PROSITE" id="PS50102"/>
    </source>
</evidence>
<reference evidence="5 6" key="1">
    <citation type="submission" date="2023-01" db="EMBL/GenBank/DDBJ databases">
        <authorList>
            <person name="Whitehead M."/>
        </authorList>
    </citation>
    <scope>NUCLEOTIDE SEQUENCE [LARGE SCALE GENOMIC DNA]</scope>
</reference>
<gene>
    <name evidence="5" type="ORF">MEUPH1_LOCUS1095</name>
</gene>
<dbReference type="SMART" id="SM00360">
    <property type="entry name" value="RRM"/>
    <property type="match status" value="1"/>
</dbReference>
<dbReference type="SUPFAM" id="SSF54928">
    <property type="entry name" value="RNA-binding domain, RBD"/>
    <property type="match status" value="1"/>
</dbReference>
<keyword evidence="6" id="KW-1185">Reference proteome</keyword>
<dbReference type="Gene3D" id="3.30.70.330">
    <property type="match status" value="2"/>
</dbReference>
<dbReference type="PANTHER" id="PTHR15592">
    <property type="entry name" value="MATRIN 3/NUCLEAR PROTEIN 220-RELATED"/>
    <property type="match status" value="1"/>
</dbReference>
<accession>A0AAV0VLU1</accession>
<feature type="compositionally biased region" description="Polar residues" evidence="3">
    <location>
        <begin position="47"/>
        <end position="61"/>
    </location>
</feature>
<comment type="caution">
    <text evidence="5">The sequence shown here is derived from an EMBL/GenBank/DDBJ whole genome shotgun (WGS) entry which is preliminary data.</text>
</comment>
<dbReference type="GO" id="GO:0003723">
    <property type="term" value="F:RNA binding"/>
    <property type="evidence" value="ECO:0007669"/>
    <property type="project" value="UniProtKB-UniRule"/>
</dbReference>
<feature type="domain" description="RRM" evidence="4">
    <location>
        <begin position="90"/>
        <end position="163"/>
    </location>
</feature>
<evidence type="ECO:0000313" key="5">
    <source>
        <dbReference type="EMBL" id="CAI6343892.1"/>
    </source>
</evidence>
<dbReference type="Pfam" id="PF13893">
    <property type="entry name" value="RRM_5"/>
    <property type="match status" value="1"/>
</dbReference>